<dbReference type="PROSITE" id="PS50908">
    <property type="entry name" value="RWD"/>
    <property type="match status" value="1"/>
</dbReference>
<proteinExistence type="predicted"/>
<reference evidence="2" key="1">
    <citation type="submission" date="2021-06" db="EMBL/GenBank/DDBJ databases">
        <authorList>
            <person name="Kallberg Y."/>
            <person name="Tangrot J."/>
            <person name="Rosling A."/>
        </authorList>
    </citation>
    <scope>NUCLEOTIDE SEQUENCE</scope>
    <source>
        <strain evidence="2">CL551</strain>
    </source>
</reference>
<dbReference type="SUPFAM" id="SSF54495">
    <property type="entry name" value="UBC-like"/>
    <property type="match status" value="1"/>
</dbReference>
<dbReference type="Gene3D" id="3.10.110.10">
    <property type="entry name" value="Ubiquitin Conjugating Enzyme"/>
    <property type="match status" value="1"/>
</dbReference>
<gene>
    <name evidence="2" type="ORF">AMORRO_LOCUS8588</name>
</gene>
<dbReference type="InterPro" id="IPR010541">
    <property type="entry name" value="Prp3_C"/>
</dbReference>
<evidence type="ECO:0000313" key="2">
    <source>
        <dbReference type="EMBL" id="CAG8619370.1"/>
    </source>
</evidence>
<feature type="domain" description="RWD" evidence="1">
    <location>
        <begin position="15"/>
        <end position="141"/>
    </location>
</feature>
<dbReference type="PANTHER" id="PTHR15955">
    <property type="entry name" value="RWD DOMAIN CONTAINING PROTEIN 2"/>
    <property type="match status" value="1"/>
</dbReference>
<dbReference type="CDD" id="cd24163">
    <property type="entry name" value="RWDD2_C"/>
    <property type="match status" value="1"/>
</dbReference>
<dbReference type="Pfam" id="PF06544">
    <property type="entry name" value="Prp3_C"/>
    <property type="match status" value="1"/>
</dbReference>
<dbReference type="InterPro" id="IPR017359">
    <property type="entry name" value="Phi-like"/>
</dbReference>
<evidence type="ECO:0000259" key="1">
    <source>
        <dbReference type="PROSITE" id="PS50908"/>
    </source>
</evidence>
<dbReference type="PANTHER" id="PTHR15955:SF8">
    <property type="entry name" value="RWD DOMAIN-CONTAINING PROTEIN 2B-RELATED"/>
    <property type="match status" value="1"/>
</dbReference>
<sequence length="368" mass="43505">YETMTGNNNKKSQYEELSLLTAMFNEDEFQWQGDGEQNEVWKSTLVAFTTNQEETNALSNKEVPPFRFRISLGEEGSWFNVFLPEKYPEATPECYFSWDSANRQIWNEVNKEIELRLKKRSYGECCVFELYQHARSFLQQHISEGTSETLEPKSDNDIDDENTQRICRVLIWTHHLLSLEKRKNICRWAEELRIWGYSKPGYPGIIIAEGLYDNVREYISRLKKLNWQAITVRSEEIEKIENALQNYDKHMKLRLGRDQPGISEMESMSEISSRAREAGLEKMFLTSMKINKKTKSSGDWMSQLTERDHRYTRKFEGNSVHLQFMQQSKKRHWVMQSPTVFLNRQDVYKSLIKDRRIKCLVVEVNGST</sequence>
<keyword evidence="3" id="KW-1185">Reference proteome</keyword>
<evidence type="ECO:0000313" key="3">
    <source>
        <dbReference type="Proteomes" id="UP000789342"/>
    </source>
</evidence>
<dbReference type="OrthoDB" id="432412at2759"/>
<comment type="caution">
    <text evidence="2">The sequence shown here is derived from an EMBL/GenBank/DDBJ whole genome shotgun (WGS) entry which is preliminary data.</text>
</comment>
<dbReference type="Proteomes" id="UP000789342">
    <property type="component" value="Unassembled WGS sequence"/>
</dbReference>
<dbReference type="InterPro" id="IPR016135">
    <property type="entry name" value="UBQ-conjugating_enzyme/RWD"/>
</dbReference>
<dbReference type="EMBL" id="CAJVPV010007477">
    <property type="protein sequence ID" value="CAG8619370.1"/>
    <property type="molecule type" value="Genomic_DNA"/>
</dbReference>
<accession>A0A9N9GQS9</accession>
<name>A0A9N9GQS9_9GLOM</name>
<dbReference type="InterPro" id="IPR059181">
    <property type="entry name" value="RWDD2A-B_C"/>
</dbReference>
<protein>
    <submittedName>
        <fullName evidence="2">14343_t:CDS:1</fullName>
    </submittedName>
</protein>
<dbReference type="AlphaFoldDB" id="A0A9N9GQS9"/>
<feature type="non-terminal residue" evidence="2">
    <location>
        <position position="368"/>
    </location>
</feature>
<dbReference type="Pfam" id="PF05773">
    <property type="entry name" value="RWD"/>
    <property type="match status" value="1"/>
</dbReference>
<dbReference type="InterPro" id="IPR006575">
    <property type="entry name" value="RWD_dom"/>
</dbReference>
<organism evidence="2 3">
    <name type="scientific">Acaulospora morrowiae</name>
    <dbReference type="NCBI Taxonomy" id="94023"/>
    <lineage>
        <taxon>Eukaryota</taxon>
        <taxon>Fungi</taxon>
        <taxon>Fungi incertae sedis</taxon>
        <taxon>Mucoromycota</taxon>
        <taxon>Glomeromycotina</taxon>
        <taxon>Glomeromycetes</taxon>
        <taxon>Diversisporales</taxon>
        <taxon>Acaulosporaceae</taxon>
        <taxon>Acaulospora</taxon>
    </lineage>
</organism>